<dbReference type="AlphaFoldDB" id="A0A6P6WHI0"/>
<keyword evidence="2" id="KW-0808">Transferase</keyword>
<comment type="similarity">
    <text evidence="4">Belongs to the class I-like SAM-binding methyltransferase superfamily. Cation-independent O-methyltransferase family. COMT subfamily.</text>
</comment>
<evidence type="ECO:0000256" key="7">
    <source>
        <dbReference type="PIRSR" id="PIRSR005739-1"/>
    </source>
</evidence>
<dbReference type="GO" id="GO:0032259">
    <property type="term" value="P:methylation"/>
    <property type="evidence" value="ECO:0007669"/>
    <property type="project" value="UniProtKB-KW"/>
</dbReference>
<dbReference type="PROSITE" id="PS51683">
    <property type="entry name" value="SAM_OMT_II"/>
    <property type="match status" value="1"/>
</dbReference>
<dbReference type="Gene3D" id="3.40.50.150">
    <property type="entry name" value="Vaccinia Virus protein VP39"/>
    <property type="match status" value="1"/>
</dbReference>
<dbReference type="OrthoDB" id="1606438at2759"/>
<protein>
    <recommendedName>
        <fullName evidence="5">Caffeic acid 3-O-methyltransferase</fullName>
    </recommendedName>
    <alternativeName>
        <fullName evidence="6">S-adenosysl-L-methionine:caffeic acid 3-O-methyltransferase</fullName>
    </alternativeName>
</protein>
<evidence type="ECO:0000259" key="8">
    <source>
        <dbReference type="Pfam" id="PF00891"/>
    </source>
</evidence>
<dbReference type="InterPro" id="IPR029063">
    <property type="entry name" value="SAM-dependent_MTases_sf"/>
</dbReference>
<reference evidence="11" key="2">
    <citation type="submission" date="2025-08" db="UniProtKB">
        <authorList>
            <consortium name="RefSeq"/>
        </authorList>
    </citation>
    <scope>IDENTIFICATION</scope>
    <source>
        <tissue evidence="11">Leaves</tissue>
    </source>
</reference>
<dbReference type="Proteomes" id="UP001652660">
    <property type="component" value="Chromosome 2e"/>
</dbReference>
<dbReference type="GO" id="GO:0008171">
    <property type="term" value="F:O-methyltransferase activity"/>
    <property type="evidence" value="ECO:0007669"/>
    <property type="project" value="InterPro"/>
</dbReference>
<dbReference type="InterPro" id="IPR001077">
    <property type="entry name" value="COMT_C"/>
</dbReference>
<organism evidence="10 11">
    <name type="scientific">Coffea arabica</name>
    <name type="common">Arabian coffee</name>
    <dbReference type="NCBI Taxonomy" id="13443"/>
    <lineage>
        <taxon>Eukaryota</taxon>
        <taxon>Viridiplantae</taxon>
        <taxon>Streptophyta</taxon>
        <taxon>Embryophyta</taxon>
        <taxon>Tracheophyta</taxon>
        <taxon>Spermatophyta</taxon>
        <taxon>Magnoliopsida</taxon>
        <taxon>eudicotyledons</taxon>
        <taxon>Gunneridae</taxon>
        <taxon>Pentapetalae</taxon>
        <taxon>asterids</taxon>
        <taxon>lamiids</taxon>
        <taxon>Gentianales</taxon>
        <taxon>Rubiaceae</taxon>
        <taxon>Ixoroideae</taxon>
        <taxon>Gardenieae complex</taxon>
        <taxon>Bertiereae - Coffeeae clade</taxon>
        <taxon>Coffeeae</taxon>
        <taxon>Coffea</taxon>
    </lineage>
</organism>
<keyword evidence="1" id="KW-0489">Methyltransferase</keyword>
<dbReference type="PIRSF" id="PIRSF005739">
    <property type="entry name" value="O-mtase"/>
    <property type="match status" value="1"/>
</dbReference>
<keyword evidence="10" id="KW-1185">Reference proteome</keyword>
<dbReference type="FunFam" id="3.40.50.150:FF:000061">
    <property type="entry name" value="Caffeic acid O-methyltransferase"/>
    <property type="match status" value="1"/>
</dbReference>
<feature type="active site" description="Proton acceptor" evidence="7">
    <location>
        <position position="318"/>
    </location>
</feature>
<dbReference type="FunFam" id="1.10.10.10:FF:000357">
    <property type="entry name" value="Caffeic acid 3-O-methyltransferase"/>
    <property type="match status" value="1"/>
</dbReference>
<dbReference type="GeneID" id="113733046"/>
<feature type="domain" description="O-methyltransferase C-terminal" evidence="8">
    <location>
        <begin position="189"/>
        <end position="394"/>
    </location>
</feature>
<dbReference type="InterPro" id="IPR012967">
    <property type="entry name" value="COMT_dimerisation"/>
</dbReference>
<dbReference type="SUPFAM" id="SSF53335">
    <property type="entry name" value="S-adenosyl-L-methionine-dependent methyltransferases"/>
    <property type="match status" value="1"/>
</dbReference>
<evidence type="ECO:0000256" key="3">
    <source>
        <dbReference type="ARBA" id="ARBA00022691"/>
    </source>
</evidence>
<dbReference type="InterPro" id="IPR036390">
    <property type="entry name" value="WH_DNA-bd_sf"/>
</dbReference>
<dbReference type="SUPFAM" id="SSF46785">
    <property type="entry name" value="Winged helix' DNA-binding domain"/>
    <property type="match status" value="1"/>
</dbReference>
<dbReference type="Pfam" id="PF08100">
    <property type="entry name" value="Dimerisation"/>
    <property type="match status" value="1"/>
</dbReference>
<sequence length="412" mass="45186">MEGEITHSGIVYGVLPYIKSKASRNPKSVKMENSEKTQLKSSLSPLAYGNVKEGKQPDHFSYAMHLITSASLSMVLYTAVKLKLFEIIAKAGPGAKLSPSKIASVLLKTKNPDASSMLDRMLRLLSSHSLLSCDVVEVADGGAGGKNDVGYERVYGLSPVGEYFVPDEEGNSLAPTLELVQDKVLMDCWYELGNAVLEGGIPFSRVHGTHVFDYCSRDPRFTDLFNKGMVGPTVITMKELLHQYKGFENLQTLVDVGGGLGMSLHKIVSKYPSIRGINFDLPNVIENAPSYPGVEHIGGDMFESVPKGDAIFLKMILHNWSDDLCIQLLKNCFKALPDHGKVIVVDLILPVKPDNSALVKDIFQTDLFMMIQTPRGKERSEIDVRALAIAAGFEGIKFQCSVGAVWVLELYK</sequence>
<dbReference type="Pfam" id="PF00891">
    <property type="entry name" value="Methyltransf_2"/>
    <property type="match status" value="1"/>
</dbReference>
<dbReference type="GO" id="GO:0008757">
    <property type="term" value="F:S-adenosylmethionine-dependent methyltransferase activity"/>
    <property type="evidence" value="ECO:0007669"/>
    <property type="project" value="UniProtKB-ARBA"/>
</dbReference>
<dbReference type="Gene3D" id="1.10.10.10">
    <property type="entry name" value="Winged helix-like DNA-binding domain superfamily/Winged helix DNA-binding domain"/>
    <property type="match status" value="1"/>
</dbReference>
<dbReference type="PANTHER" id="PTHR11746">
    <property type="entry name" value="O-METHYLTRANSFERASE"/>
    <property type="match status" value="1"/>
</dbReference>
<dbReference type="GO" id="GO:0009813">
    <property type="term" value="P:flavonoid biosynthetic process"/>
    <property type="evidence" value="ECO:0007669"/>
    <property type="project" value="UniProtKB-ARBA"/>
</dbReference>
<dbReference type="InterPro" id="IPR036388">
    <property type="entry name" value="WH-like_DNA-bd_sf"/>
</dbReference>
<dbReference type="InterPro" id="IPR016461">
    <property type="entry name" value="COMT-like"/>
</dbReference>
<evidence type="ECO:0000256" key="1">
    <source>
        <dbReference type="ARBA" id="ARBA00022603"/>
    </source>
</evidence>
<name>A0A6P6WHI0_COFAR</name>
<evidence type="ECO:0000256" key="2">
    <source>
        <dbReference type="ARBA" id="ARBA00022679"/>
    </source>
</evidence>
<keyword evidence="3" id="KW-0949">S-adenosyl-L-methionine</keyword>
<reference evidence="10" key="1">
    <citation type="journal article" date="2025" name="Foods">
        <title>Unveiling the Microbial Signatures of Arabica Coffee Cherries: Insights into Ripeness Specific Diversity, Functional Traits, and Implications for Quality and Safety.</title>
        <authorList>
            <consortium name="RefSeq"/>
            <person name="Tenea G.N."/>
            <person name="Cifuentes V."/>
            <person name="Reyes P."/>
            <person name="Cevallos-Vallejos M."/>
        </authorList>
    </citation>
    <scope>NUCLEOTIDE SEQUENCE [LARGE SCALE GENOMIC DNA]</scope>
</reference>
<evidence type="ECO:0000313" key="11">
    <source>
        <dbReference type="RefSeq" id="XP_027114973.1"/>
    </source>
</evidence>
<evidence type="ECO:0000313" key="10">
    <source>
        <dbReference type="Proteomes" id="UP001652660"/>
    </source>
</evidence>
<dbReference type="RefSeq" id="XP_027114973.1">
    <property type="nucleotide sequence ID" value="XM_027259172.2"/>
</dbReference>
<evidence type="ECO:0000259" key="9">
    <source>
        <dbReference type="Pfam" id="PF08100"/>
    </source>
</evidence>
<evidence type="ECO:0000256" key="5">
    <source>
        <dbReference type="ARBA" id="ARBA00070001"/>
    </source>
</evidence>
<evidence type="ECO:0000256" key="6">
    <source>
        <dbReference type="ARBA" id="ARBA00075404"/>
    </source>
</evidence>
<feature type="domain" description="O-methyltransferase dimerisation" evidence="9">
    <location>
        <begin position="64"/>
        <end position="166"/>
    </location>
</feature>
<proteinExistence type="inferred from homology"/>
<accession>A0A6P6WHI0</accession>
<dbReference type="GO" id="GO:0046983">
    <property type="term" value="F:protein dimerization activity"/>
    <property type="evidence" value="ECO:0007669"/>
    <property type="project" value="InterPro"/>
</dbReference>
<gene>
    <name evidence="11" type="primary">LOC113733046</name>
</gene>
<evidence type="ECO:0000256" key="4">
    <source>
        <dbReference type="ARBA" id="ARBA00034481"/>
    </source>
</evidence>